<protein>
    <recommendedName>
        <fullName evidence="2">3-deoxy-7-phosphoheptulonate synthase</fullName>
        <ecNumber evidence="2">2.5.1.54</ecNumber>
    </recommendedName>
</protein>
<evidence type="ECO:0000256" key="5">
    <source>
        <dbReference type="ARBA" id="ARBA00023141"/>
    </source>
</evidence>
<dbReference type="GO" id="GO:0005737">
    <property type="term" value="C:cytoplasm"/>
    <property type="evidence" value="ECO:0007669"/>
    <property type="project" value="TreeGrafter"/>
</dbReference>
<dbReference type="GO" id="GO:0008652">
    <property type="term" value="P:amino acid biosynthetic process"/>
    <property type="evidence" value="ECO:0007669"/>
    <property type="project" value="UniProtKB-KW"/>
</dbReference>
<dbReference type="Pfam" id="PF00793">
    <property type="entry name" value="DAHP_synth_1"/>
    <property type="match status" value="1"/>
</dbReference>
<accession>G3B3I4</accession>
<organism evidence="9">
    <name type="scientific">Candida tenuis (strain ATCC 10573 / BCRC 21748 / CBS 615 / JCM 9827 / NBRC 10315 / NRRL Y-1498 / VKM Y-70)</name>
    <name type="common">Yeast</name>
    <name type="synonym">Yamadazyma tenuis</name>
    <dbReference type="NCBI Taxonomy" id="590646"/>
    <lineage>
        <taxon>Eukaryota</taxon>
        <taxon>Fungi</taxon>
        <taxon>Dikarya</taxon>
        <taxon>Ascomycota</taxon>
        <taxon>Saccharomycotina</taxon>
        <taxon>Pichiomycetes</taxon>
        <taxon>Debaryomycetaceae</taxon>
        <taxon>Yamadazyma</taxon>
    </lineage>
</organism>
<dbReference type="STRING" id="590646.G3B3I4"/>
<comment type="catalytic activity">
    <reaction evidence="6">
        <text>D-erythrose 4-phosphate + phosphoenolpyruvate + H2O = 7-phospho-2-dehydro-3-deoxy-D-arabino-heptonate + phosphate</text>
        <dbReference type="Rhea" id="RHEA:14717"/>
        <dbReference type="ChEBI" id="CHEBI:15377"/>
        <dbReference type="ChEBI" id="CHEBI:16897"/>
        <dbReference type="ChEBI" id="CHEBI:43474"/>
        <dbReference type="ChEBI" id="CHEBI:58394"/>
        <dbReference type="ChEBI" id="CHEBI:58702"/>
        <dbReference type="EC" id="2.5.1.54"/>
    </reaction>
</comment>
<keyword evidence="3" id="KW-0028">Amino-acid biosynthesis</keyword>
<dbReference type="eggNOG" id="ENOG502RXNY">
    <property type="taxonomic scope" value="Eukaryota"/>
</dbReference>
<dbReference type="PANTHER" id="PTHR21225:SF18">
    <property type="entry name" value="PHOSPHO-2-DEHYDRO-3-DEOXYHEPTONATE ALDOLASE, PHENYLALANINE-INHIBITED"/>
    <property type="match status" value="1"/>
</dbReference>
<dbReference type="Proteomes" id="UP000000707">
    <property type="component" value="Unassembled WGS sequence"/>
</dbReference>
<keyword evidence="4" id="KW-0808">Transferase</keyword>
<keyword evidence="9" id="KW-1185">Reference proteome</keyword>
<dbReference type="EMBL" id="GL996521">
    <property type="protein sequence ID" value="EGV64402.1"/>
    <property type="molecule type" value="Genomic_DNA"/>
</dbReference>
<name>G3B3I4_CANTC</name>
<evidence type="ECO:0000313" key="9">
    <source>
        <dbReference type="Proteomes" id="UP000000707"/>
    </source>
</evidence>
<dbReference type="RefSeq" id="XP_006686716.1">
    <property type="nucleotide sequence ID" value="XM_006686653.1"/>
</dbReference>
<evidence type="ECO:0000256" key="3">
    <source>
        <dbReference type="ARBA" id="ARBA00022605"/>
    </source>
</evidence>
<evidence type="ECO:0000256" key="2">
    <source>
        <dbReference type="ARBA" id="ARBA00012694"/>
    </source>
</evidence>
<dbReference type="AlphaFoldDB" id="G3B3I4"/>
<dbReference type="EMBL" id="GL996521">
    <property type="protein sequence ID" value="EGV64401.1"/>
    <property type="molecule type" value="Genomic_DNA"/>
</dbReference>
<evidence type="ECO:0000313" key="8">
    <source>
        <dbReference type="EMBL" id="EGV64401.1"/>
    </source>
</evidence>
<comment type="similarity">
    <text evidence="1">Belongs to the class-I DAHP synthase family.</text>
</comment>
<sequence>MNSLKSAYDSLHKEEGVEEKTLEKINSDTNLKYRDVAGAKPTKAILAPNWVYGTTSPRRPTSSVGSGLLLASNGHIAVPSPEVIQNYLYPISPTLQQKILKYRTNLSQLMTSSLDSSTADRPLLVLVGPSAIKNSNQIKACSQWIGTLLGKRFQYTPTQCASEVQQIFNSTYKPANLMLSMRANLSQYTTPYAEFDQIQSFAGSVSTFEVSHGMPYCRALLDDLCEICPIVGDISDTLTPQYLSDLFCYGLVSSTLIESQLHRELVSGVSFPVGFSTSDSNLSFDKLMYKHKLQSGLDAMFASTQPHQFLSVTKLGTATVVGTTGNDETFILVEVNTDLTLEDVQECIDKVYSDKPLRLHYPRIMLDVGKLSADDYDHKLDVVATLLSSSSYYKSTILGVVVDSGDDYVPTSYKSDLTQTGFAAASDDNANHDEGFEEMKRYFTRNSLGSTDTVSYDESMQESSFEYFINANKFISQLDKLKSQNSYS</sequence>
<dbReference type="GO" id="GO:0009073">
    <property type="term" value="P:aromatic amino acid family biosynthetic process"/>
    <property type="evidence" value="ECO:0007669"/>
    <property type="project" value="UniProtKB-KW"/>
</dbReference>
<dbReference type="InterPro" id="IPR013785">
    <property type="entry name" value="Aldolase_TIM"/>
</dbReference>
<dbReference type="GeneID" id="18247319"/>
<evidence type="ECO:0000256" key="1">
    <source>
        <dbReference type="ARBA" id="ARBA00007985"/>
    </source>
</evidence>
<dbReference type="EC" id="2.5.1.54" evidence="2"/>
<evidence type="ECO:0000256" key="6">
    <source>
        <dbReference type="ARBA" id="ARBA00047508"/>
    </source>
</evidence>
<proteinExistence type="inferred from homology"/>
<dbReference type="Gene3D" id="3.20.20.70">
    <property type="entry name" value="Aldolase class I"/>
    <property type="match status" value="1"/>
</dbReference>
<dbReference type="InterPro" id="IPR006219">
    <property type="entry name" value="DAHP_synth_1"/>
</dbReference>
<dbReference type="PANTHER" id="PTHR21225">
    <property type="entry name" value="PHOSPHO-2-DEHYDRO-3-DEOXYHEPTONATE ALDOLASE DAHP SYNTHETASE"/>
    <property type="match status" value="1"/>
</dbReference>
<reference evidence="8 9" key="1">
    <citation type="journal article" date="2011" name="Proc. Natl. Acad. Sci. U.S.A.">
        <title>Comparative genomics of xylose-fermenting fungi for enhanced biofuel production.</title>
        <authorList>
            <person name="Wohlbach D.J."/>
            <person name="Kuo A."/>
            <person name="Sato T.K."/>
            <person name="Potts K.M."/>
            <person name="Salamov A.A."/>
            <person name="LaButti K.M."/>
            <person name="Sun H."/>
            <person name="Clum A."/>
            <person name="Pangilinan J.L."/>
            <person name="Lindquist E.A."/>
            <person name="Lucas S."/>
            <person name="Lapidus A."/>
            <person name="Jin M."/>
            <person name="Gunawan C."/>
            <person name="Balan V."/>
            <person name="Dale B.E."/>
            <person name="Jeffries T.W."/>
            <person name="Zinkel R."/>
            <person name="Barry K.W."/>
            <person name="Grigoriev I.V."/>
            <person name="Gasch A.P."/>
        </authorList>
    </citation>
    <scope>NUCLEOTIDE SEQUENCE [LARGE SCALE GENOMIC DNA]</scope>
    <source>
        <strain evidence="8">ATCC 10573</strain>
        <strain evidence="9">ATCC 10573 / BCRC 21748 / CBS 615 / JCM 9827 / NBRC 10315 / NRRL Y-1498 / VKM Y-70</strain>
    </source>
</reference>
<dbReference type="SUPFAM" id="SSF51569">
    <property type="entry name" value="Aldolase"/>
    <property type="match status" value="1"/>
</dbReference>
<dbReference type="GO" id="GO:0003849">
    <property type="term" value="F:3-deoxy-7-phosphoheptulonate synthase activity"/>
    <property type="evidence" value="ECO:0007669"/>
    <property type="project" value="UniProtKB-EC"/>
</dbReference>
<dbReference type="KEGG" id="cten:18247319"/>
<evidence type="ECO:0000259" key="7">
    <source>
        <dbReference type="Pfam" id="PF00793"/>
    </source>
</evidence>
<feature type="domain" description="DAHP synthetase I/KDSA" evidence="7">
    <location>
        <begin position="214"/>
        <end position="337"/>
    </location>
</feature>
<dbReference type="HOGENOM" id="CLU_033451_0_0_1"/>
<gene>
    <name evidence="8" type="ORF">CANTEDRAFT_114218</name>
</gene>
<evidence type="ECO:0000256" key="4">
    <source>
        <dbReference type="ARBA" id="ARBA00022679"/>
    </source>
</evidence>
<dbReference type="OrthoDB" id="4020666at2759"/>
<keyword evidence="5" id="KW-0057">Aromatic amino acid biosynthesis</keyword>
<dbReference type="InterPro" id="IPR006218">
    <property type="entry name" value="DAHP1/KDSA"/>
</dbReference>